<dbReference type="OrthoDB" id="676939at2759"/>
<dbReference type="Proteomes" id="UP000634136">
    <property type="component" value="Unassembled WGS sequence"/>
</dbReference>
<evidence type="ECO:0000256" key="5">
    <source>
        <dbReference type="ARBA" id="ARBA00037626"/>
    </source>
</evidence>
<dbReference type="GO" id="GO:0005886">
    <property type="term" value="C:plasma membrane"/>
    <property type="evidence" value="ECO:0007669"/>
    <property type="project" value="TreeGrafter"/>
</dbReference>
<dbReference type="Pfam" id="PF02298">
    <property type="entry name" value="Cu_bind_like"/>
    <property type="match status" value="1"/>
</dbReference>
<keyword evidence="3" id="KW-0325">Glycoprotein</keyword>
<sequence length="176" mass="19841">MKNMVTMVVVLTAMMTTTMLRMAKCELHYVGGGKIGWAPHVNFSQWSSHERFYVGDWLYFGFDKNMYNVLEVNKSSYENCIDSGFIKNITRGGRDVFQLTEPKNYYFLSGRGHCWEGLKLAINVLNDAQPSLPPLPPSTTSSSSSSSSSYFNAIQALLLSAATLWAIADYYKWNSD</sequence>
<dbReference type="PROSITE" id="PS51485">
    <property type="entry name" value="PHYTOCYANIN"/>
    <property type="match status" value="1"/>
</dbReference>
<dbReference type="Gene3D" id="2.60.40.420">
    <property type="entry name" value="Cupredoxins - blue copper proteins"/>
    <property type="match status" value="1"/>
</dbReference>
<feature type="domain" description="Phytocyanin" evidence="7">
    <location>
        <begin position="26"/>
        <end position="126"/>
    </location>
</feature>
<evidence type="ECO:0000313" key="9">
    <source>
        <dbReference type="Proteomes" id="UP000634136"/>
    </source>
</evidence>
<keyword evidence="9" id="KW-1185">Reference proteome</keyword>
<proteinExistence type="inferred from homology"/>
<comment type="similarity">
    <text evidence="4">Belongs to the early nodulin-like (ENODL) family.</text>
</comment>
<dbReference type="InterPro" id="IPR039391">
    <property type="entry name" value="Phytocyanin-like"/>
</dbReference>
<evidence type="ECO:0000256" key="6">
    <source>
        <dbReference type="SAM" id="SignalP"/>
    </source>
</evidence>
<reference evidence="8" key="1">
    <citation type="submission" date="2020-09" db="EMBL/GenBank/DDBJ databases">
        <title>Genome-Enabled Discovery of Anthraquinone Biosynthesis in Senna tora.</title>
        <authorList>
            <person name="Kang S.-H."/>
            <person name="Pandey R.P."/>
            <person name="Lee C.-M."/>
            <person name="Sim J.-S."/>
            <person name="Jeong J.-T."/>
            <person name="Choi B.-S."/>
            <person name="Jung M."/>
            <person name="Ginzburg D."/>
            <person name="Zhao K."/>
            <person name="Won S.Y."/>
            <person name="Oh T.-J."/>
            <person name="Yu Y."/>
            <person name="Kim N.-H."/>
            <person name="Lee O.R."/>
            <person name="Lee T.-H."/>
            <person name="Bashyal P."/>
            <person name="Kim T.-S."/>
            <person name="Lee W.-H."/>
            <person name="Kawkins C."/>
            <person name="Kim C.-K."/>
            <person name="Kim J.S."/>
            <person name="Ahn B.O."/>
            <person name="Rhee S.Y."/>
            <person name="Sohng J.K."/>
        </authorList>
    </citation>
    <scope>NUCLEOTIDE SEQUENCE</scope>
    <source>
        <tissue evidence="8">Leaf</tissue>
    </source>
</reference>
<evidence type="ECO:0000256" key="4">
    <source>
        <dbReference type="ARBA" id="ARBA00035011"/>
    </source>
</evidence>
<evidence type="ECO:0000256" key="2">
    <source>
        <dbReference type="ARBA" id="ARBA00023157"/>
    </source>
</evidence>
<dbReference type="EMBL" id="JAAIUW010000009">
    <property type="protein sequence ID" value="KAF7815522.1"/>
    <property type="molecule type" value="Genomic_DNA"/>
</dbReference>
<dbReference type="SUPFAM" id="SSF49503">
    <property type="entry name" value="Cupredoxins"/>
    <property type="match status" value="1"/>
</dbReference>
<dbReference type="AlphaFoldDB" id="A0A834T7Q5"/>
<protein>
    <submittedName>
        <fullName evidence="8">Lamin-like protein</fullName>
    </submittedName>
</protein>
<feature type="signal peptide" evidence="6">
    <location>
        <begin position="1"/>
        <end position="25"/>
    </location>
</feature>
<organism evidence="8 9">
    <name type="scientific">Senna tora</name>
    <dbReference type="NCBI Taxonomy" id="362788"/>
    <lineage>
        <taxon>Eukaryota</taxon>
        <taxon>Viridiplantae</taxon>
        <taxon>Streptophyta</taxon>
        <taxon>Embryophyta</taxon>
        <taxon>Tracheophyta</taxon>
        <taxon>Spermatophyta</taxon>
        <taxon>Magnoliopsida</taxon>
        <taxon>eudicotyledons</taxon>
        <taxon>Gunneridae</taxon>
        <taxon>Pentapetalae</taxon>
        <taxon>rosids</taxon>
        <taxon>fabids</taxon>
        <taxon>Fabales</taxon>
        <taxon>Fabaceae</taxon>
        <taxon>Caesalpinioideae</taxon>
        <taxon>Cassia clade</taxon>
        <taxon>Senna</taxon>
    </lineage>
</organism>
<accession>A0A834T7Q5</accession>
<dbReference type="InterPro" id="IPR008972">
    <property type="entry name" value="Cupredoxin"/>
</dbReference>
<evidence type="ECO:0000256" key="3">
    <source>
        <dbReference type="ARBA" id="ARBA00023180"/>
    </source>
</evidence>
<dbReference type="PANTHER" id="PTHR33021">
    <property type="entry name" value="BLUE COPPER PROTEIN"/>
    <property type="match status" value="1"/>
</dbReference>
<dbReference type="FunFam" id="2.60.40.420:FF:000018">
    <property type="entry name" value="Lamin-like protein"/>
    <property type="match status" value="1"/>
</dbReference>
<keyword evidence="1 6" id="KW-0732">Signal</keyword>
<evidence type="ECO:0000256" key="1">
    <source>
        <dbReference type="ARBA" id="ARBA00022729"/>
    </source>
</evidence>
<evidence type="ECO:0000259" key="7">
    <source>
        <dbReference type="PROSITE" id="PS51485"/>
    </source>
</evidence>
<feature type="chain" id="PRO_5032421545" evidence="6">
    <location>
        <begin position="26"/>
        <end position="176"/>
    </location>
</feature>
<name>A0A834T7Q5_9FABA</name>
<gene>
    <name evidence="8" type="ORF">G2W53_029491</name>
</gene>
<dbReference type="GO" id="GO:0009055">
    <property type="term" value="F:electron transfer activity"/>
    <property type="evidence" value="ECO:0007669"/>
    <property type="project" value="InterPro"/>
</dbReference>
<comment type="function">
    <text evidence="5">May act as a carbohydrate transporter.</text>
</comment>
<comment type="caution">
    <text evidence="8">The sequence shown here is derived from an EMBL/GenBank/DDBJ whole genome shotgun (WGS) entry which is preliminary data.</text>
</comment>
<dbReference type="InterPro" id="IPR003245">
    <property type="entry name" value="Phytocyanin_dom"/>
</dbReference>
<keyword evidence="2" id="KW-1015">Disulfide bond</keyword>
<dbReference type="PANTHER" id="PTHR33021:SF547">
    <property type="entry name" value="OS03G0758500 PROTEIN"/>
    <property type="match status" value="1"/>
</dbReference>
<evidence type="ECO:0000313" key="8">
    <source>
        <dbReference type="EMBL" id="KAF7815522.1"/>
    </source>
</evidence>